<dbReference type="AlphaFoldDB" id="A0A6C0JV53"/>
<accession>A0A6C0JV53</accession>
<dbReference type="Gene3D" id="1.10.10.2520">
    <property type="entry name" value="Cell wall hydrolase SleB, domain 1"/>
    <property type="match status" value="1"/>
</dbReference>
<name>A0A6C0JV53_9ZZZZ</name>
<dbReference type="EMBL" id="MN740699">
    <property type="protein sequence ID" value="QHU08801.1"/>
    <property type="molecule type" value="Genomic_DNA"/>
</dbReference>
<feature type="domain" description="Cell wall hydrolase SleB" evidence="1">
    <location>
        <begin position="59"/>
        <end position="175"/>
    </location>
</feature>
<organism evidence="2">
    <name type="scientific">viral metagenome</name>
    <dbReference type="NCBI Taxonomy" id="1070528"/>
    <lineage>
        <taxon>unclassified sequences</taxon>
        <taxon>metagenomes</taxon>
        <taxon>organismal metagenomes</taxon>
    </lineage>
</organism>
<evidence type="ECO:0000259" key="1">
    <source>
        <dbReference type="Pfam" id="PF07486"/>
    </source>
</evidence>
<evidence type="ECO:0000313" key="2">
    <source>
        <dbReference type="EMBL" id="QHU08801.1"/>
    </source>
</evidence>
<dbReference type="InterPro" id="IPR042047">
    <property type="entry name" value="SleB_dom1"/>
</dbReference>
<reference evidence="2" key="1">
    <citation type="journal article" date="2020" name="Nature">
        <title>Giant virus diversity and host interactions through global metagenomics.</title>
        <authorList>
            <person name="Schulz F."/>
            <person name="Roux S."/>
            <person name="Paez-Espino D."/>
            <person name="Jungbluth S."/>
            <person name="Walsh D.A."/>
            <person name="Denef V.J."/>
            <person name="McMahon K.D."/>
            <person name="Konstantinidis K.T."/>
            <person name="Eloe-Fadrosh E.A."/>
            <person name="Kyrpides N.C."/>
            <person name="Woyke T."/>
        </authorList>
    </citation>
    <scope>NUCLEOTIDE SEQUENCE</scope>
    <source>
        <strain evidence="2">GVMAG-S-1064190-84</strain>
    </source>
</reference>
<protein>
    <recommendedName>
        <fullName evidence="1">Cell wall hydrolase SleB domain-containing protein</fullName>
    </recommendedName>
</protein>
<dbReference type="Pfam" id="PF07486">
    <property type="entry name" value="Hydrolase_2"/>
    <property type="match status" value="1"/>
</dbReference>
<proteinExistence type="predicted"/>
<dbReference type="GO" id="GO:0016787">
    <property type="term" value="F:hydrolase activity"/>
    <property type="evidence" value="ECO:0007669"/>
    <property type="project" value="InterPro"/>
</dbReference>
<dbReference type="InterPro" id="IPR011105">
    <property type="entry name" value="Cell_wall_hydrolase_SleB"/>
</dbReference>
<sequence length="183" mass="21674">MKAVILWIILSIFIGLSFNVNSKNVPIPKIKPNFHYLKSDQKLEVLCLATVMYFEALNDSETGKLAVAMTTINRTKSEYFPNSICLVAKEKRRNTCQYSWYCDSKKKRFFYDRNILDNDAPIEYNDMLKFATYIYLNYDYIRDPSKSALFFHHSAIKPRWKNMRHTASIGKHIYYTRRNLINI</sequence>